<dbReference type="EMBL" id="CABN01000035">
    <property type="protein sequence ID" value="CBH99624.1"/>
    <property type="molecule type" value="Genomic_DNA"/>
</dbReference>
<proteinExistence type="predicted"/>
<organism evidence="2">
    <name type="scientific">mine drainage metagenome</name>
    <dbReference type="NCBI Taxonomy" id="410659"/>
    <lineage>
        <taxon>unclassified sequences</taxon>
        <taxon>metagenomes</taxon>
        <taxon>ecological metagenomes</taxon>
    </lineage>
</organism>
<evidence type="ECO:0000256" key="1">
    <source>
        <dbReference type="SAM" id="MobiDB-lite"/>
    </source>
</evidence>
<reference evidence="2" key="1">
    <citation type="submission" date="2009-10" db="EMBL/GenBank/DDBJ databases">
        <title>Diversity of trophic interactions inside an arsenic-rich microbial ecosystem.</title>
        <authorList>
            <person name="Bertin P.N."/>
            <person name="Heinrich-Salmeron A."/>
            <person name="Pelletier E."/>
            <person name="Goulhen-Chollet F."/>
            <person name="Arsene-Ploetze F."/>
            <person name="Gallien S."/>
            <person name="Calteau A."/>
            <person name="Vallenet D."/>
            <person name="Casiot C."/>
            <person name="Chane-Woon-Ming B."/>
            <person name="Giloteaux L."/>
            <person name="Barakat M."/>
            <person name="Bonnefoy V."/>
            <person name="Bruneel O."/>
            <person name="Chandler M."/>
            <person name="Cleiss J."/>
            <person name="Duran R."/>
            <person name="Elbaz-Poulichet F."/>
            <person name="Fonknechten N."/>
            <person name="Lauga B."/>
            <person name="Mornico D."/>
            <person name="Ortet P."/>
            <person name="Schaeffer C."/>
            <person name="Siguier P."/>
            <person name="Alexander Thil Smith A."/>
            <person name="Van Dorsselaer A."/>
            <person name="Weissenbach J."/>
            <person name="Medigue C."/>
            <person name="Le Paslier D."/>
        </authorList>
    </citation>
    <scope>NUCLEOTIDE SEQUENCE</scope>
</reference>
<name>E6PXG5_9ZZZZ</name>
<feature type="region of interest" description="Disordered" evidence="1">
    <location>
        <begin position="101"/>
        <end position="134"/>
    </location>
</feature>
<feature type="compositionally biased region" description="Basic and acidic residues" evidence="1">
    <location>
        <begin position="102"/>
        <end position="114"/>
    </location>
</feature>
<gene>
    <name evidence="2" type="ORF">CARN3_0564</name>
</gene>
<sequence length="134" mass="14589">MHGVARAYEFDLAFGEVDFFDLDEAQRERAFGGVADGVAALVEAEIVAEVAATQVKYFADQAQFELVFDLAFGGVGGSGFLLDGRRHRDCLRGRRLRGQQCADEHREKQERESSAAEGAGVLEAVHGGDLSRQL</sequence>
<evidence type="ECO:0000313" key="2">
    <source>
        <dbReference type="EMBL" id="CBH99624.1"/>
    </source>
</evidence>
<comment type="caution">
    <text evidence="2">The sequence shown here is derived from an EMBL/GenBank/DDBJ whole genome shotgun (WGS) entry which is preliminary data.</text>
</comment>
<accession>E6PXG5</accession>
<dbReference type="AlphaFoldDB" id="E6PXG5"/>
<protein>
    <submittedName>
        <fullName evidence="2">Uncharacterized protein</fullName>
    </submittedName>
</protein>